<reference evidence="12 13" key="1">
    <citation type="submission" date="2021-01" db="EMBL/GenBank/DDBJ databases">
        <title>Genomic Encyclopedia of Type Strains, Phase IV (KMG-IV): sequencing the most valuable type-strain genomes for metagenomic binning, comparative biology and taxonomic classification.</title>
        <authorList>
            <person name="Goeker M."/>
        </authorList>
    </citation>
    <scope>NUCLEOTIDE SEQUENCE [LARGE SCALE GENOMIC DNA]</scope>
    <source>
        <strain evidence="12 13">DSM 25890</strain>
    </source>
</reference>
<dbReference type="PROSITE" id="PS00198">
    <property type="entry name" value="4FE4S_FER_1"/>
    <property type="match status" value="1"/>
</dbReference>
<evidence type="ECO:0000313" key="12">
    <source>
        <dbReference type="EMBL" id="MBM7615720.1"/>
    </source>
</evidence>
<evidence type="ECO:0000259" key="11">
    <source>
        <dbReference type="PROSITE" id="PS51918"/>
    </source>
</evidence>
<evidence type="ECO:0000256" key="5">
    <source>
        <dbReference type="ARBA" id="ARBA00022723"/>
    </source>
</evidence>
<dbReference type="InterPro" id="IPR001989">
    <property type="entry name" value="Radical_activat_CS"/>
</dbReference>
<dbReference type="PROSITE" id="PS01087">
    <property type="entry name" value="RADICAL_ACTIVATING"/>
    <property type="match status" value="1"/>
</dbReference>
<dbReference type="SUPFAM" id="SSF54862">
    <property type="entry name" value="4Fe-4S ferredoxins"/>
    <property type="match status" value="1"/>
</dbReference>
<evidence type="ECO:0000256" key="8">
    <source>
        <dbReference type="ARBA" id="ARBA00023014"/>
    </source>
</evidence>
<dbReference type="InterPro" id="IPR017900">
    <property type="entry name" value="4Fe4S_Fe_S_CS"/>
</dbReference>
<dbReference type="InterPro" id="IPR013785">
    <property type="entry name" value="Aldolase_TIM"/>
</dbReference>
<gene>
    <name evidence="12" type="ORF">JOC73_002294</name>
</gene>
<evidence type="ECO:0000256" key="6">
    <source>
        <dbReference type="ARBA" id="ARBA00023002"/>
    </source>
</evidence>
<dbReference type="InterPro" id="IPR034457">
    <property type="entry name" value="Organic_radical-activating"/>
</dbReference>
<dbReference type="PIRSF" id="PIRSF000371">
    <property type="entry name" value="PFL_act_enz"/>
    <property type="match status" value="1"/>
</dbReference>
<keyword evidence="3" id="KW-0004">4Fe-4S</keyword>
<dbReference type="NCBIfam" id="TIGR04041">
    <property type="entry name" value="activase_YjjW"/>
    <property type="match status" value="1"/>
</dbReference>
<keyword evidence="7" id="KW-0408">Iron</keyword>
<dbReference type="NCBIfam" id="TIGR02494">
    <property type="entry name" value="PFLE_PFLC"/>
    <property type="match status" value="1"/>
</dbReference>
<dbReference type="SUPFAM" id="SSF102114">
    <property type="entry name" value="Radical SAM enzymes"/>
    <property type="match status" value="1"/>
</dbReference>
<evidence type="ECO:0000256" key="4">
    <source>
        <dbReference type="ARBA" id="ARBA00022691"/>
    </source>
</evidence>
<keyword evidence="8" id="KW-0411">Iron-sulfur</keyword>
<dbReference type="PANTHER" id="PTHR30352:SF13">
    <property type="entry name" value="GLYCYL-RADICAL ENZYME ACTIVATING ENZYME YJJW-RELATED"/>
    <property type="match status" value="1"/>
</dbReference>
<organism evidence="12 13">
    <name type="scientific">Alkaliphilus hydrothermalis</name>
    <dbReference type="NCBI Taxonomy" id="1482730"/>
    <lineage>
        <taxon>Bacteria</taxon>
        <taxon>Bacillati</taxon>
        <taxon>Bacillota</taxon>
        <taxon>Clostridia</taxon>
        <taxon>Peptostreptococcales</taxon>
        <taxon>Natronincolaceae</taxon>
        <taxon>Alkaliphilus</taxon>
    </lineage>
</organism>
<evidence type="ECO:0000256" key="3">
    <source>
        <dbReference type="ARBA" id="ARBA00022485"/>
    </source>
</evidence>
<evidence type="ECO:0000313" key="13">
    <source>
        <dbReference type="Proteomes" id="UP001314796"/>
    </source>
</evidence>
<comment type="cofactor">
    <cofactor evidence="1">
        <name>[4Fe-4S] cluster</name>
        <dbReference type="ChEBI" id="CHEBI:49883"/>
    </cofactor>
</comment>
<proteinExistence type="inferred from homology"/>
<evidence type="ECO:0000256" key="2">
    <source>
        <dbReference type="ARBA" id="ARBA00009777"/>
    </source>
</evidence>
<keyword evidence="6" id="KW-0560">Oxidoreductase</keyword>
<dbReference type="InterPro" id="IPR040074">
    <property type="entry name" value="BssD/PflA/YjjW"/>
</dbReference>
<accession>A0ABS2NRX7</accession>
<dbReference type="PANTHER" id="PTHR30352">
    <property type="entry name" value="PYRUVATE FORMATE-LYASE-ACTIVATING ENZYME"/>
    <property type="match status" value="1"/>
</dbReference>
<sequence length="278" mass="31348">MNRGAVNRIIPFSSVDGPGNRTAIFLQGCNLNCLYCHNPETINQCSDCGRCVETCPAEALKHQAGKVQWNEESCTHCHECLKTCNLNSTPRVKFMTVEEILEELKKLQAFISGITVSGGECTLQIPFLVELFREIKKLGLSIYVDTNASVPLWKEKEFLSLVDQFMVDLKSIDSEEHKMLTGVDCDVVLENIKHLAIRDQLYEIRTVIVPEVLDNQRNVEQTSKLIATLNPDIRYKLIKYRSLGVRGDLINTSSPTDEEMKRLGEVAYSNGCHQVILI</sequence>
<feature type="domain" description="Radical SAM core" evidence="11">
    <location>
        <begin position="15"/>
        <end position="273"/>
    </location>
</feature>
<keyword evidence="4" id="KW-0949">S-adenosyl-L-methionine</keyword>
<name>A0ABS2NRX7_9FIRM</name>
<comment type="caution">
    <text evidence="12">The sequence shown here is derived from an EMBL/GenBank/DDBJ whole genome shotgun (WGS) entry which is preliminary data.</text>
</comment>
<dbReference type="InterPro" id="IPR012839">
    <property type="entry name" value="Organic_radical_activase"/>
</dbReference>
<dbReference type="InterPro" id="IPR023912">
    <property type="entry name" value="YjjW_bact"/>
</dbReference>
<dbReference type="Gene3D" id="3.30.70.20">
    <property type="match status" value="1"/>
</dbReference>
<feature type="domain" description="4Fe-4S ferredoxin-type" evidence="10">
    <location>
        <begin position="38"/>
        <end position="65"/>
    </location>
</feature>
<keyword evidence="13" id="KW-1185">Reference proteome</keyword>
<dbReference type="SFLD" id="SFLDG01066">
    <property type="entry name" value="organic_radical-activating_enz"/>
    <property type="match status" value="1"/>
</dbReference>
<dbReference type="Gene3D" id="3.20.20.70">
    <property type="entry name" value="Aldolase class I"/>
    <property type="match status" value="1"/>
</dbReference>
<comment type="similarity">
    <text evidence="2">Belongs to the organic radical-activating enzymes family.</text>
</comment>
<dbReference type="EMBL" id="JAFBEE010000016">
    <property type="protein sequence ID" value="MBM7615720.1"/>
    <property type="molecule type" value="Genomic_DNA"/>
</dbReference>
<dbReference type="Pfam" id="PF04055">
    <property type="entry name" value="Radical_SAM"/>
    <property type="match status" value="1"/>
</dbReference>
<dbReference type="SFLD" id="SFLDF00392">
    <property type="entry name" value="YjjI_activase"/>
    <property type="match status" value="1"/>
</dbReference>
<evidence type="ECO:0000256" key="9">
    <source>
        <dbReference type="ARBA" id="ARBA00047365"/>
    </source>
</evidence>
<dbReference type="PROSITE" id="PS51379">
    <property type="entry name" value="4FE4S_FER_2"/>
    <property type="match status" value="1"/>
</dbReference>
<evidence type="ECO:0000256" key="7">
    <source>
        <dbReference type="ARBA" id="ARBA00023004"/>
    </source>
</evidence>
<dbReference type="InterPro" id="IPR017896">
    <property type="entry name" value="4Fe4S_Fe-S-bd"/>
</dbReference>
<dbReference type="CDD" id="cd01335">
    <property type="entry name" value="Radical_SAM"/>
    <property type="match status" value="1"/>
</dbReference>
<evidence type="ECO:0000259" key="10">
    <source>
        <dbReference type="PROSITE" id="PS51379"/>
    </source>
</evidence>
<evidence type="ECO:0000256" key="1">
    <source>
        <dbReference type="ARBA" id="ARBA00001966"/>
    </source>
</evidence>
<dbReference type="InterPro" id="IPR058240">
    <property type="entry name" value="rSAM_sf"/>
</dbReference>
<dbReference type="InterPro" id="IPR007197">
    <property type="entry name" value="rSAM"/>
</dbReference>
<comment type="catalytic activity">
    <reaction evidence="9">
        <text>glycyl-[protein] + reduced [flavodoxin] + S-adenosyl-L-methionine = glycin-2-yl radical-[protein] + semiquinone [flavodoxin] + 5'-deoxyadenosine + L-methionine + H(+)</text>
        <dbReference type="Rhea" id="RHEA:61976"/>
        <dbReference type="Rhea" id="RHEA-COMP:10622"/>
        <dbReference type="Rhea" id="RHEA-COMP:14480"/>
        <dbReference type="Rhea" id="RHEA-COMP:15993"/>
        <dbReference type="Rhea" id="RHEA-COMP:15994"/>
        <dbReference type="ChEBI" id="CHEBI:15378"/>
        <dbReference type="ChEBI" id="CHEBI:17319"/>
        <dbReference type="ChEBI" id="CHEBI:29947"/>
        <dbReference type="ChEBI" id="CHEBI:32722"/>
        <dbReference type="ChEBI" id="CHEBI:57618"/>
        <dbReference type="ChEBI" id="CHEBI:57844"/>
        <dbReference type="ChEBI" id="CHEBI:59789"/>
        <dbReference type="ChEBI" id="CHEBI:140311"/>
    </reaction>
</comment>
<dbReference type="SFLD" id="SFLDS00029">
    <property type="entry name" value="Radical_SAM"/>
    <property type="match status" value="1"/>
</dbReference>
<keyword evidence="5" id="KW-0479">Metal-binding</keyword>
<dbReference type="SFLD" id="SFLDG01118">
    <property type="entry name" value="activating_enzymes__group_2"/>
    <property type="match status" value="1"/>
</dbReference>
<dbReference type="Proteomes" id="UP001314796">
    <property type="component" value="Unassembled WGS sequence"/>
</dbReference>
<dbReference type="RefSeq" id="WP_204403236.1">
    <property type="nucleotide sequence ID" value="NZ_JAFBEE010000016.1"/>
</dbReference>
<dbReference type="PROSITE" id="PS51918">
    <property type="entry name" value="RADICAL_SAM"/>
    <property type="match status" value="1"/>
</dbReference>
<protein>
    <submittedName>
        <fullName evidence="12">YjjW family glycine radical enzyme activase</fullName>
    </submittedName>
</protein>